<sequence>MSSRMTIALAAVLLLGALLAGYWGVVLSSAPQAVQTAEPVASSETPSLTSDAADKLRTPVVVAARELSPFVAVTAEDLRVEELRIAPPGSFSKVEDVIGRRPWTPVPAGSWLGPASFEAGGPLAHMIRADERAVAVPVDEVVGGGGHLRPGDYVDVLLFLRGEGGQPSAQVAVPALRLLSFGENLGPDSDGRASKPAKEGEQVETRKASTAVLAVPETQVTRLMLASQAGSLRLAVRSADERLLERYQTGELSAMPVDAASRNLIPLESLNAAPAPRRVVAPAPVVVSAGKGPGVAVYRGAELTRQIP</sequence>
<dbReference type="Pfam" id="PF08666">
    <property type="entry name" value="SAF"/>
    <property type="match status" value="1"/>
</dbReference>
<evidence type="ECO:0000259" key="2">
    <source>
        <dbReference type="SMART" id="SM00858"/>
    </source>
</evidence>
<dbReference type="CDD" id="cd11614">
    <property type="entry name" value="SAF_CpaB_FlgA_like"/>
    <property type="match status" value="1"/>
</dbReference>
<evidence type="ECO:0000313" key="4">
    <source>
        <dbReference type="Proteomes" id="UP000327179"/>
    </source>
</evidence>
<name>A0A5J6QW92_9GAMM</name>
<dbReference type="KEGG" id="plal:FXN65_24840"/>
<accession>A0A5J6QW92</accession>
<protein>
    <submittedName>
        <fullName evidence="3">Flp pilus assembly protein CpaB</fullName>
    </submittedName>
</protein>
<evidence type="ECO:0000313" key="3">
    <source>
        <dbReference type="EMBL" id="QEY65126.1"/>
    </source>
</evidence>
<proteinExistence type="predicted"/>
<feature type="domain" description="SAF" evidence="2">
    <location>
        <begin position="58"/>
        <end position="118"/>
    </location>
</feature>
<feature type="region of interest" description="Disordered" evidence="1">
    <location>
        <begin position="184"/>
        <end position="208"/>
    </location>
</feature>
<dbReference type="Proteomes" id="UP000327179">
    <property type="component" value="Chromosome"/>
</dbReference>
<organism evidence="3 4">
    <name type="scientific">Metapseudomonas lalkuanensis</name>
    <dbReference type="NCBI Taxonomy" id="2604832"/>
    <lineage>
        <taxon>Bacteria</taxon>
        <taxon>Pseudomonadati</taxon>
        <taxon>Pseudomonadota</taxon>
        <taxon>Gammaproteobacteria</taxon>
        <taxon>Pseudomonadales</taxon>
        <taxon>Pseudomonadaceae</taxon>
        <taxon>Metapseudomonas</taxon>
    </lineage>
</organism>
<dbReference type="NCBIfam" id="TIGR03177">
    <property type="entry name" value="pilus_cpaB"/>
    <property type="match status" value="1"/>
</dbReference>
<evidence type="ECO:0000256" key="1">
    <source>
        <dbReference type="SAM" id="MobiDB-lite"/>
    </source>
</evidence>
<reference evidence="3 4" key="1">
    <citation type="submission" date="2019-08" db="EMBL/GenBank/DDBJ databases">
        <title>Whole-genome Sequencing of e-waste polymer degrading bacterium Pseudomonas sp. strain PE08.</title>
        <authorList>
            <person name="Kirdat K."/>
            <person name="Debbarma P."/>
            <person name="Narawade N."/>
            <person name="Suyal D."/>
            <person name="Thorat V."/>
            <person name="Shouche Y."/>
            <person name="Goel R."/>
            <person name="Yadav A."/>
        </authorList>
    </citation>
    <scope>NUCLEOTIDE SEQUENCE [LARGE SCALE GENOMIC DNA]</scope>
    <source>
        <strain evidence="3 4">PE08</strain>
    </source>
</reference>
<gene>
    <name evidence="3" type="primary">cpaB</name>
    <name evidence="3" type="ORF">FXN65_24840</name>
</gene>
<dbReference type="InterPro" id="IPR031571">
    <property type="entry name" value="RcpC_dom"/>
</dbReference>
<feature type="compositionally biased region" description="Basic and acidic residues" evidence="1">
    <location>
        <begin position="189"/>
        <end position="207"/>
    </location>
</feature>
<dbReference type="EMBL" id="CP043311">
    <property type="protein sequence ID" value="QEY65126.1"/>
    <property type="molecule type" value="Genomic_DNA"/>
</dbReference>
<dbReference type="SMART" id="SM00858">
    <property type="entry name" value="SAF"/>
    <property type="match status" value="1"/>
</dbReference>
<dbReference type="InterPro" id="IPR013974">
    <property type="entry name" value="SAF"/>
</dbReference>
<dbReference type="AlphaFoldDB" id="A0A5J6QW92"/>
<dbReference type="InterPro" id="IPR017592">
    <property type="entry name" value="Pilus_assmbl_Flp-typ_CpaB"/>
</dbReference>
<keyword evidence="4" id="KW-1185">Reference proteome</keyword>
<dbReference type="Pfam" id="PF16976">
    <property type="entry name" value="RcpC"/>
    <property type="match status" value="1"/>
</dbReference>